<dbReference type="EMBL" id="VOHE01000005">
    <property type="protein sequence ID" value="TWT18262.1"/>
    <property type="molecule type" value="Genomic_DNA"/>
</dbReference>
<evidence type="ECO:0008006" key="3">
    <source>
        <dbReference type="Google" id="ProtNLM"/>
    </source>
</evidence>
<organism evidence="1 2">
    <name type="scientific">Luteimonas wenzhouensis</name>
    <dbReference type="NCBI Taxonomy" id="2599615"/>
    <lineage>
        <taxon>Bacteria</taxon>
        <taxon>Pseudomonadati</taxon>
        <taxon>Pseudomonadota</taxon>
        <taxon>Gammaproteobacteria</taxon>
        <taxon>Lysobacterales</taxon>
        <taxon>Lysobacteraceae</taxon>
        <taxon>Luteimonas</taxon>
    </lineage>
</organism>
<evidence type="ECO:0000313" key="1">
    <source>
        <dbReference type="EMBL" id="TWT18262.1"/>
    </source>
</evidence>
<proteinExistence type="predicted"/>
<name>A0A5C5TY72_9GAMM</name>
<accession>A0A5C5TY72</accession>
<dbReference type="AlphaFoldDB" id="A0A5C5TY72"/>
<evidence type="ECO:0000313" key="2">
    <source>
        <dbReference type="Proteomes" id="UP000315949"/>
    </source>
</evidence>
<dbReference type="RefSeq" id="WP_146312830.1">
    <property type="nucleotide sequence ID" value="NZ_VOHE01000005.1"/>
</dbReference>
<protein>
    <recommendedName>
        <fullName evidence="3">HIRAN domain-containing protein</fullName>
    </recommendedName>
</protein>
<reference evidence="1 2" key="1">
    <citation type="submission" date="2019-07" db="EMBL/GenBank/DDBJ databases">
        <title>Luteimonas sp. YD-1 nov., isolated from acidic soil.</title>
        <authorList>
            <person name="Zhou J."/>
        </authorList>
    </citation>
    <scope>NUCLEOTIDE SEQUENCE [LARGE SCALE GENOMIC DNA]</scope>
    <source>
        <strain evidence="1 2">YD-1</strain>
    </source>
</reference>
<dbReference type="Proteomes" id="UP000315949">
    <property type="component" value="Unassembled WGS sequence"/>
</dbReference>
<dbReference type="OrthoDB" id="8452595at2"/>
<comment type="caution">
    <text evidence="1">The sequence shown here is derived from an EMBL/GenBank/DDBJ whole genome shotgun (WGS) entry which is preliminary data.</text>
</comment>
<gene>
    <name evidence="1" type="ORF">FQY79_10225</name>
</gene>
<dbReference type="Gene3D" id="3.30.70.2330">
    <property type="match status" value="1"/>
</dbReference>
<sequence length="150" mass="16771">MSSILVFLAIAALAYFFWRKRSVQRGGPSVQGHLPGPGTYEFDIVGESKYQDALEAICGGRTEDSAEHMTEAVLHLEDSNPHDNLAVRVDIDGRTVGYLSRKDARSYRQQLKRLGHERILCRCDAMVVGGWRRSRTDQGHFGVKLDLPVA</sequence>
<keyword evidence="2" id="KW-1185">Reference proteome</keyword>